<feature type="compositionally biased region" description="Basic residues" evidence="1">
    <location>
        <begin position="56"/>
        <end position="77"/>
    </location>
</feature>
<dbReference type="EMBL" id="LR026968">
    <property type="protein sequence ID" value="VBB81831.1"/>
    <property type="molecule type" value="Genomic_DNA"/>
</dbReference>
<dbReference type="Proteomes" id="UP000280685">
    <property type="component" value="Chromosome 5"/>
</dbReference>
<sequence>MGRSGYDTTNLGPFGVPGSSVPPPLLLLAEDLGWVTVLAPAAGSARPPVRGGPGRGPRRPKKTTPAKRRRKRRRRRTSRWRRWAVVVERPVLVLVVLATAKGAAASRLLPPSPSLLKSKLLVAVVRVEVRR</sequence>
<evidence type="ECO:0000256" key="2">
    <source>
        <dbReference type="SAM" id="Phobius"/>
    </source>
</evidence>
<feature type="transmembrane region" description="Helical" evidence="2">
    <location>
        <begin position="80"/>
        <end position="100"/>
    </location>
</feature>
<organism evidence="3 4">
    <name type="scientific">Podospora comata</name>
    <dbReference type="NCBI Taxonomy" id="48703"/>
    <lineage>
        <taxon>Eukaryota</taxon>
        <taxon>Fungi</taxon>
        <taxon>Dikarya</taxon>
        <taxon>Ascomycota</taxon>
        <taxon>Pezizomycotina</taxon>
        <taxon>Sordariomycetes</taxon>
        <taxon>Sordariomycetidae</taxon>
        <taxon>Sordariales</taxon>
        <taxon>Podosporaceae</taxon>
        <taxon>Podospora</taxon>
    </lineage>
</organism>
<protein>
    <submittedName>
        <fullName evidence="3">Uncharacterized protein</fullName>
    </submittedName>
</protein>
<accession>A0ABY6SEE3</accession>
<evidence type="ECO:0000256" key="1">
    <source>
        <dbReference type="SAM" id="MobiDB-lite"/>
    </source>
</evidence>
<keyword evidence="2" id="KW-0472">Membrane</keyword>
<evidence type="ECO:0000313" key="3">
    <source>
        <dbReference type="EMBL" id="VBB81831.1"/>
    </source>
</evidence>
<feature type="region of interest" description="Disordered" evidence="1">
    <location>
        <begin position="43"/>
        <end position="77"/>
    </location>
</feature>
<keyword evidence="4" id="KW-1185">Reference proteome</keyword>
<evidence type="ECO:0000313" key="4">
    <source>
        <dbReference type="Proteomes" id="UP000280685"/>
    </source>
</evidence>
<name>A0ABY6SEE3_PODCO</name>
<proteinExistence type="predicted"/>
<gene>
    <name evidence="3" type="ORF">PODCO_508650</name>
</gene>
<reference evidence="3" key="1">
    <citation type="submission" date="2018-02" db="EMBL/GenBank/DDBJ databases">
        <authorList>
            <person name="Silar P."/>
        </authorList>
    </citation>
    <scope>NUCLEOTIDE SEQUENCE [LARGE SCALE GENOMIC DNA]</scope>
    <source>
        <strain evidence="3">T</strain>
    </source>
</reference>
<keyword evidence="2" id="KW-1133">Transmembrane helix</keyword>
<keyword evidence="2" id="KW-0812">Transmembrane</keyword>